<protein>
    <recommendedName>
        <fullName evidence="1">PCI domain-containing protein</fullName>
    </recommendedName>
</protein>
<dbReference type="InterPro" id="IPR000717">
    <property type="entry name" value="PCI_dom"/>
</dbReference>
<evidence type="ECO:0000313" key="2">
    <source>
        <dbReference type="EMBL" id="CAJ1941695.1"/>
    </source>
</evidence>
<dbReference type="EMBL" id="OY731400">
    <property type="protein sequence ID" value="CAJ1941695.1"/>
    <property type="molecule type" value="Genomic_DNA"/>
</dbReference>
<evidence type="ECO:0000313" key="3">
    <source>
        <dbReference type="Proteomes" id="UP001189624"/>
    </source>
</evidence>
<dbReference type="FunFam" id="1.10.10.10:FF:000333">
    <property type="entry name" value="enhanced ethylene response protein 5"/>
    <property type="match status" value="1"/>
</dbReference>
<dbReference type="SMART" id="SM00753">
    <property type="entry name" value="PAM"/>
    <property type="match status" value="1"/>
</dbReference>
<organism evidence="2 3">
    <name type="scientific">Sphenostylis stenocarpa</name>
    <dbReference type="NCBI Taxonomy" id="92480"/>
    <lineage>
        <taxon>Eukaryota</taxon>
        <taxon>Viridiplantae</taxon>
        <taxon>Streptophyta</taxon>
        <taxon>Embryophyta</taxon>
        <taxon>Tracheophyta</taxon>
        <taxon>Spermatophyta</taxon>
        <taxon>Magnoliopsida</taxon>
        <taxon>eudicotyledons</taxon>
        <taxon>Gunneridae</taxon>
        <taxon>Pentapetalae</taxon>
        <taxon>rosids</taxon>
        <taxon>fabids</taxon>
        <taxon>Fabales</taxon>
        <taxon>Fabaceae</taxon>
        <taxon>Papilionoideae</taxon>
        <taxon>50 kb inversion clade</taxon>
        <taxon>NPAAA clade</taxon>
        <taxon>indigoferoid/millettioid clade</taxon>
        <taxon>Phaseoleae</taxon>
        <taxon>Sphenostylis</taxon>
    </lineage>
</organism>
<evidence type="ECO:0000259" key="1">
    <source>
        <dbReference type="PROSITE" id="PS50250"/>
    </source>
</evidence>
<dbReference type="InterPro" id="IPR045114">
    <property type="entry name" value="Csn12-like"/>
</dbReference>
<dbReference type="GO" id="GO:0016973">
    <property type="term" value="P:poly(A)+ mRNA export from nucleus"/>
    <property type="evidence" value="ECO:0007669"/>
    <property type="project" value="TreeGrafter"/>
</dbReference>
<dbReference type="GO" id="GO:0006368">
    <property type="term" value="P:transcription elongation by RNA polymerase II"/>
    <property type="evidence" value="ECO:0007669"/>
    <property type="project" value="TreeGrafter"/>
</dbReference>
<dbReference type="AlphaFoldDB" id="A0AA86V8K1"/>
<dbReference type="Pfam" id="PF01399">
    <property type="entry name" value="PCI"/>
    <property type="match status" value="1"/>
</dbReference>
<dbReference type="PANTHER" id="PTHR12732:SF0">
    <property type="entry name" value="PCI DOMAIN-CONTAINING PROTEIN 2"/>
    <property type="match status" value="1"/>
</dbReference>
<dbReference type="Gramene" id="rna-AYBTSS11_LOCUS10416">
    <property type="protein sequence ID" value="CAJ1941695.1"/>
    <property type="gene ID" value="gene-AYBTSS11_LOCUS10416"/>
</dbReference>
<dbReference type="GO" id="GO:0000973">
    <property type="term" value="P:post-transcriptional tethering of RNA polymerase II gene DNA at nuclear periphery"/>
    <property type="evidence" value="ECO:0007669"/>
    <property type="project" value="TreeGrafter"/>
</dbReference>
<dbReference type="GO" id="GO:0003690">
    <property type="term" value="F:double-stranded DNA binding"/>
    <property type="evidence" value="ECO:0007669"/>
    <property type="project" value="InterPro"/>
</dbReference>
<dbReference type="InterPro" id="IPR036388">
    <property type="entry name" value="WH-like_DNA-bd_sf"/>
</dbReference>
<gene>
    <name evidence="2" type="ORF">AYBTSS11_LOCUS10416</name>
</gene>
<dbReference type="GO" id="GO:0003723">
    <property type="term" value="F:RNA binding"/>
    <property type="evidence" value="ECO:0007669"/>
    <property type="project" value="InterPro"/>
</dbReference>
<reference evidence="2" key="1">
    <citation type="submission" date="2023-10" db="EMBL/GenBank/DDBJ databases">
        <authorList>
            <person name="Domelevo Entfellner J.-B."/>
        </authorList>
    </citation>
    <scope>NUCLEOTIDE SEQUENCE</scope>
</reference>
<feature type="domain" description="PCI" evidence="1">
    <location>
        <begin position="205"/>
        <end position="391"/>
    </location>
</feature>
<dbReference type="PROSITE" id="PS50250">
    <property type="entry name" value="PCI"/>
    <property type="match status" value="1"/>
</dbReference>
<dbReference type="Proteomes" id="UP001189624">
    <property type="component" value="Chromosome 3"/>
</dbReference>
<proteinExistence type="predicted"/>
<dbReference type="Gene3D" id="1.10.10.10">
    <property type="entry name" value="Winged helix-like DNA-binding domain superfamily/Winged helix DNA-binding domain"/>
    <property type="match status" value="1"/>
</dbReference>
<keyword evidence="3" id="KW-1185">Reference proteome</keyword>
<sequence>MAYMSMGEAHRRITEYLNSFSDAVSSQDGASFKSLFALSSNAPSLLSLADALNIFQDANRLIKQSDNYSQFADILVPLFRSLQNYRQNNLLEAYNAFEKTANAFIQEFRNWESAWALEALYVIVYDVRVLAEKADKELASNGKSPEKLKGAGSVLMKVFGTLAGKGSKRVGALYLGTVNLCRSVIRSIETARIFDFEEFPKRDKVTYMYYTGRLEVFNENFSAADYKLSYALKYCNPQSSANIRMILKHLIPVKLSIGILPKSSLLEKYNLLEYSNIVQALRRGDLRLLRRALQDHEDRFLRSGVYLVLEKLELQVYQRLVKKIYIIQKQKDPNRAHQVKLEVIVKALKWLEIDMDVDEVECIMAILIFKNLMKGYFAHKSKVVVLSKQDPFPKLNGKPQLIEDVIPIWQSSYNLGPVSSRS</sequence>
<name>A0AA86V8K1_9FABA</name>
<accession>A0AA86V8K1</accession>
<dbReference type="PANTHER" id="PTHR12732">
    <property type="entry name" value="UNCHARACTERIZED PROTEASOME COMPONENT REGION PCI-CONTAINING"/>
    <property type="match status" value="1"/>
</dbReference>
<dbReference type="GO" id="GO:0070390">
    <property type="term" value="C:transcription export complex 2"/>
    <property type="evidence" value="ECO:0007669"/>
    <property type="project" value="TreeGrafter"/>
</dbReference>